<reference evidence="7 8" key="1">
    <citation type="journal article" date="2015" name="Nat. Commun.">
        <title>Production of butyrate from lysine and the Amadori product fructoselysine by a human gut commensal.</title>
        <authorList>
            <person name="Bui T.P."/>
            <person name="Ritari J."/>
            <person name="Boeren S."/>
            <person name="de Waard P."/>
            <person name="Plugge C.M."/>
            <person name="de Vos W.M."/>
        </authorList>
    </citation>
    <scope>NUCLEOTIDE SEQUENCE [LARGE SCALE GENOMIC DNA]</scope>
    <source>
        <strain evidence="7 8">AF211</strain>
    </source>
</reference>
<dbReference type="PANTHER" id="PTHR33507:SF3">
    <property type="entry name" value="INNER MEMBRANE PROTEIN YBBJ"/>
    <property type="match status" value="1"/>
</dbReference>
<dbReference type="eggNOG" id="COG1585">
    <property type="taxonomic scope" value="Bacteria"/>
</dbReference>
<accession>A0A0S2W6W7</accession>
<keyword evidence="7" id="KW-0378">Hydrolase</keyword>
<feature type="domain" description="NfeD-like C-terminal" evidence="6">
    <location>
        <begin position="81"/>
        <end position="141"/>
    </location>
</feature>
<evidence type="ECO:0000259" key="6">
    <source>
        <dbReference type="Pfam" id="PF01957"/>
    </source>
</evidence>
<evidence type="ECO:0000256" key="3">
    <source>
        <dbReference type="ARBA" id="ARBA00022989"/>
    </source>
</evidence>
<feature type="transmembrane region" description="Helical" evidence="5">
    <location>
        <begin position="29"/>
        <end position="62"/>
    </location>
</feature>
<gene>
    <name evidence="7" type="ORF">IB211_02705c</name>
</gene>
<evidence type="ECO:0000256" key="2">
    <source>
        <dbReference type="ARBA" id="ARBA00022692"/>
    </source>
</evidence>
<dbReference type="Proteomes" id="UP000064844">
    <property type="component" value="Chromosome"/>
</dbReference>
<dbReference type="PANTHER" id="PTHR33507">
    <property type="entry name" value="INNER MEMBRANE PROTEIN YBBJ"/>
    <property type="match status" value="1"/>
</dbReference>
<dbReference type="EMBL" id="CP011307">
    <property type="protein sequence ID" value="ALP95096.1"/>
    <property type="molecule type" value="Genomic_DNA"/>
</dbReference>
<dbReference type="RefSeq" id="WP_058118328.1">
    <property type="nucleotide sequence ID" value="NZ_CALICV010000088.1"/>
</dbReference>
<keyword evidence="7" id="KW-0645">Protease</keyword>
<dbReference type="InterPro" id="IPR012340">
    <property type="entry name" value="NA-bd_OB-fold"/>
</dbReference>
<dbReference type="InterPro" id="IPR052165">
    <property type="entry name" value="Membrane_assoc_protease"/>
</dbReference>
<proteinExistence type="predicted"/>
<keyword evidence="3 5" id="KW-1133">Transmembrane helix</keyword>
<reference evidence="8" key="2">
    <citation type="submission" date="2015-04" db="EMBL/GenBank/DDBJ databases">
        <title>A butyrogenic pathway from the amino acid lysine in a human gut commensal.</title>
        <authorList>
            <person name="de Vos W.M."/>
            <person name="Bui N.T.P."/>
            <person name="Plugge C.M."/>
            <person name="Ritari J."/>
        </authorList>
    </citation>
    <scope>NUCLEOTIDE SEQUENCE [LARGE SCALE GENOMIC DNA]</scope>
    <source>
        <strain evidence="8">AF211</strain>
    </source>
</reference>
<dbReference type="KEGG" id="ibu:IB211_02705c"/>
<comment type="subcellular location">
    <subcellularLocation>
        <location evidence="1">Membrane</location>
        <topology evidence="1">Multi-pass membrane protein</topology>
    </subcellularLocation>
</comment>
<dbReference type="Pfam" id="PF01957">
    <property type="entry name" value="NfeD"/>
    <property type="match status" value="1"/>
</dbReference>
<evidence type="ECO:0000313" key="7">
    <source>
        <dbReference type="EMBL" id="ALP95096.1"/>
    </source>
</evidence>
<keyword evidence="4 5" id="KW-0472">Membrane</keyword>
<dbReference type="PATRIC" id="fig|1297617.4.peg.2783"/>
<dbReference type="GO" id="GO:0005886">
    <property type="term" value="C:plasma membrane"/>
    <property type="evidence" value="ECO:0007669"/>
    <property type="project" value="TreeGrafter"/>
</dbReference>
<evidence type="ECO:0000256" key="1">
    <source>
        <dbReference type="ARBA" id="ARBA00004141"/>
    </source>
</evidence>
<sequence length="151" mass="16257">MNMSLFWLIALILFGVLEAVTVGLTSIWFAVGALAALVACAADAPMLVQVVVFLGVSFLTLLLVRPMAQKYVNDRHVATNADRVIGREAVVIQKIDNLEGQGQVSVSGAVWTARSQEEQVIPVGERVRVLRIEGVKVYVTPASGPVEPSEE</sequence>
<dbReference type="GO" id="GO:0008233">
    <property type="term" value="F:peptidase activity"/>
    <property type="evidence" value="ECO:0007669"/>
    <property type="project" value="UniProtKB-KW"/>
</dbReference>
<dbReference type="AlphaFoldDB" id="A0A0S2W6W7"/>
<dbReference type="SUPFAM" id="SSF141322">
    <property type="entry name" value="NfeD domain-like"/>
    <property type="match status" value="1"/>
</dbReference>
<dbReference type="STRING" id="1297617.IB211_02705c"/>
<name>A0A0S2W6W7_9FIRM</name>
<evidence type="ECO:0000256" key="4">
    <source>
        <dbReference type="ARBA" id="ARBA00023136"/>
    </source>
</evidence>
<evidence type="ECO:0000256" key="5">
    <source>
        <dbReference type="SAM" id="Phobius"/>
    </source>
</evidence>
<evidence type="ECO:0000313" key="8">
    <source>
        <dbReference type="Proteomes" id="UP000064844"/>
    </source>
</evidence>
<dbReference type="GO" id="GO:0006508">
    <property type="term" value="P:proteolysis"/>
    <property type="evidence" value="ECO:0007669"/>
    <property type="project" value="UniProtKB-KW"/>
</dbReference>
<keyword evidence="8" id="KW-1185">Reference proteome</keyword>
<dbReference type="InterPro" id="IPR002810">
    <property type="entry name" value="NfeD-like_C"/>
</dbReference>
<protein>
    <submittedName>
        <fullName evidence="7">Putative activity regulator of membrane protease YbbK</fullName>
    </submittedName>
</protein>
<organism evidence="7 8">
    <name type="scientific">Intestinimonas butyriciproducens</name>
    <dbReference type="NCBI Taxonomy" id="1297617"/>
    <lineage>
        <taxon>Bacteria</taxon>
        <taxon>Bacillati</taxon>
        <taxon>Bacillota</taxon>
        <taxon>Clostridia</taxon>
        <taxon>Eubacteriales</taxon>
        <taxon>Intestinimonas</taxon>
    </lineage>
</organism>
<dbReference type="Gene3D" id="2.40.50.140">
    <property type="entry name" value="Nucleic acid-binding proteins"/>
    <property type="match status" value="1"/>
</dbReference>
<keyword evidence="2 5" id="KW-0812">Transmembrane</keyword>